<feature type="chain" id="PRO_5031077682" evidence="2">
    <location>
        <begin position="30"/>
        <end position="245"/>
    </location>
</feature>
<dbReference type="EMBL" id="JACJVP010000039">
    <property type="protein sequence ID" value="MBB6673497.1"/>
    <property type="molecule type" value="Genomic_DNA"/>
</dbReference>
<keyword evidence="4" id="KW-1185">Reference proteome</keyword>
<evidence type="ECO:0000256" key="2">
    <source>
        <dbReference type="SAM" id="SignalP"/>
    </source>
</evidence>
<protein>
    <submittedName>
        <fullName evidence="3">DUF3153 domain-containing protein</fullName>
    </submittedName>
</protein>
<name>A0A7X0RTN0_9BACL</name>
<dbReference type="Proteomes" id="UP000547209">
    <property type="component" value="Unassembled WGS sequence"/>
</dbReference>
<keyword evidence="2" id="KW-0732">Signal</keyword>
<feature type="signal peptide" evidence="2">
    <location>
        <begin position="1"/>
        <end position="29"/>
    </location>
</feature>
<organism evidence="3 4">
    <name type="scientific">Cohnella nanjingensis</name>
    <dbReference type="NCBI Taxonomy" id="1387779"/>
    <lineage>
        <taxon>Bacteria</taxon>
        <taxon>Bacillati</taxon>
        <taxon>Bacillota</taxon>
        <taxon>Bacilli</taxon>
        <taxon>Bacillales</taxon>
        <taxon>Paenibacillaceae</taxon>
        <taxon>Cohnella</taxon>
    </lineage>
</organism>
<reference evidence="3 4" key="1">
    <citation type="submission" date="2020-08" db="EMBL/GenBank/DDBJ databases">
        <title>Cohnella phylogeny.</title>
        <authorList>
            <person name="Dunlap C."/>
        </authorList>
    </citation>
    <scope>NUCLEOTIDE SEQUENCE [LARGE SCALE GENOMIC DNA]</scope>
    <source>
        <strain evidence="3 4">DSM 28246</strain>
    </source>
</reference>
<evidence type="ECO:0000313" key="4">
    <source>
        <dbReference type="Proteomes" id="UP000547209"/>
    </source>
</evidence>
<comment type="caution">
    <text evidence="3">The sequence shown here is derived from an EMBL/GenBank/DDBJ whole genome shotgun (WGS) entry which is preliminary data.</text>
</comment>
<dbReference type="PROSITE" id="PS51257">
    <property type="entry name" value="PROKAR_LIPOPROTEIN"/>
    <property type="match status" value="1"/>
</dbReference>
<sequence>MVRNRSIKRHAPFLAGAWLLMTMLLTSCAQGQAHLTVHLNGTADLELNASARKKMLKLIGQSDLPRQLADELQNNGLDASVEETENSSGIRASRHLNLKELQNRPSRLPEGVKMTLTEDKKFFYTRYHIIVDADPNQALSKLEGDTGRQLATMPALAKQLAQSQIHFDLLLTSPIPLRDHNADETRDGGRTLVWHVSLVDVNHFELSFPVPQVRHIAYVGVPAILLLGFIVVGTVFFMRKRRRHA</sequence>
<evidence type="ECO:0000313" key="3">
    <source>
        <dbReference type="EMBL" id="MBB6673497.1"/>
    </source>
</evidence>
<feature type="transmembrane region" description="Helical" evidence="1">
    <location>
        <begin position="216"/>
        <end position="238"/>
    </location>
</feature>
<gene>
    <name evidence="3" type="ORF">H7C19_22720</name>
</gene>
<keyword evidence="1" id="KW-1133">Transmembrane helix</keyword>
<keyword evidence="1" id="KW-0472">Membrane</keyword>
<keyword evidence="1" id="KW-0812">Transmembrane</keyword>
<evidence type="ECO:0000256" key="1">
    <source>
        <dbReference type="SAM" id="Phobius"/>
    </source>
</evidence>
<dbReference type="AlphaFoldDB" id="A0A7X0RTN0"/>
<proteinExistence type="predicted"/>
<dbReference type="RefSeq" id="WP_185671355.1">
    <property type="nucleotide sequence ID" value="NZ_JACJVP010000039.1"/>
</dbReference>
<accession>A0A7X0RTN0</accession>